<dbReference type="Proteomes" id="UP000494102">
    <property type="component" value="Unassembled WGS sequence"/>
</dbReference>
<organism evidence="1 2">
    <name type="scientific">Paraburkholderia phenoliruptrix</name>
    <dbReference type="NCBI Taxonomy" id="252970"/>
    <lineage>
        <taxon>Bacteria</taxon>
        <taxon>Pseudomonadati</taxon>
        <taxon>Pseudomonadota</taxon>
        <taxon>Betaproteobacteria</taxon>
        <taxon>Burkholderiales</taxon>
        <taxon>Burkholderiaceae</taxon>
        <taxon>Paraburkholderia</taxon>
    </lineage>
</organism>
<dbReference type="EMBL" id="CADILN010000003">
    <property type="protein sequence ID" value="CAB4048945.1"/>
    <property type="molecule type" value="Genomic_DNA"/>
</dbReference>
<evidence type="ECO:0000313" key="1">
    <source>
        <dbReference type="EMBL" id="CAB4048945.1"/>
    </source>
</evidence>
<gene>
    <name evidence="1" type="ORF">LMG9964_02590</name>
</gene>
<protein>
    <submittedName>
        <fullName evidence="1">Uncharacterized protein</fullName>
    </submittedName>
</protein>
<name>A0A6J5K7J2_9BURK</name>
<accession>A0A6J5K7J2</accession>
<dbReference type="AlphaFoldDB" id="A0A6J5K7J2"/>
<evidence type="ECO:0000313" key="2">
    <source>
        <dbReference type="Proteomes" id="UP000494102"/>
    </source>
</evidence>
<proteinExistence type="predicted"/>
<reference evidence="1 2" key="1">
    <citation type="submission" date="2020-04" db="EMBL/GenBank/DDBJ databases">
        <authorList>
            <person name="De Canck E."/>
        </authorList>
    </citation>
    <scope>NUCLEOTIDE SEQUENCE [LARGE SCALE GENOMIC DNA]</scope>
    <source>
        <strain evidence="1 2">LMG 9964</strain>
    </source>
</reference>
<sequence>MDLFQLPCDVCRAAGHACVRYDPGAASAGRNPPVKAAPVNAIGRPHTRTANVLHEAVADDRCGHAYSASGLPDASFTFDFHCVLISDTTESGSEM</sequence>